<dbReference type="AlphaFoldDB" id="A0A841ASW2"/>
<dbReference type="Proteomes" id="UP000536685">
    <property type="component" value="Unassembled WGS sequence"/>
</dbReference>
<keyword evidence="3" id="KW-1185">Reference proteome</keyword>
<dbReference type="RefSeq" id="WP_184239467.1">
    <property type="nucleotide sequence ID" value="NZ_JACHMJ010000001.1"/>
</dbReference>
<proteinExistence type="predicted"/>
<accession>A0A841ASW2</accession>
<dbReference type="GO" id="GO:0071949">
    <property type="term" value="F:FAD binding"/>
    <property type="evidence" value="ECO:0007669"/>
    <property type="project" value="InterPro"/>
</dbReference>
<sequence length="339" mass="35203">MTHDVDVIVAGGGPVGLAAAIEARLAGLAVAVVEPRSAGIDKACGEGLMPGALPRLARLGVDPEGMPLRGVRYVSGDRRAEHRFASGEGRGVRRTVLHAALAERAASAGVEFVSGRVDAITQDGAGVTAGGLRAGWLLGCDGLHSAVRREIGVELQTPRRGRRFGLRQHFRVAPWTDLIEVHWSPGVEAYVTPVAPDTVGIALLGRQGIDFAAELAAIPALAHLLESEPASSLRGAGALRQRASRRRVGRVLLVGDASGYVDAITGEGLRLGFAQAEAAVATITGGGDYERAWRGITRDFRALTSGLVAAASSPARGAIVPLAQGLPRVYGAVVERLAR</sequence>
<organism evidence="2 3">
    <name type="scientific">Conyzicola lurida</name>
    <dbReference type="NCBI Taxonomy" id="1172621"/>
    <lineage>
        <taxon>Bacteria</taxon>
        <taxon>Bacillati</taxon>
        <taxon>Actinomycetota</taxon>
        <taxon>Actinomycetes</taxon>
        <taxon>Micrococcales</taxon>
        <taxon>Microbacteriaceae</taxon>
        <taxon>Conyzicola</taxon>
    </lineage>
</organism>
<dbReference type="PANTHER" id="PTHR42685">
    <property type="entry name" value="GERANYLGERANYL DIPHOSPHATE REDUCTASE"/>
    <property type="match status" value="1"/>
</dbReference>
<dbReference type="InterPro" id="IPR002938">
    <property type="entry name" value="FAD-bd"/>
</dbReference>
<evidence type="ECO:0000313" key="2">
    <source>
        <dbReference type="EMBL" id="MBB5844881.1"/>
    </source>
</evidence>
<dbReference type="InterPro" id="IPR036188">
    <property type="entry name" value="FAD/NAD-bd_sf"/>
</dbReference>
<name>A0A841ASW2_9MICO</name>
<dbReference type="Pfam" id="PF01494">
    <property type="entry name" value="FAD_binding_3"/>
    <property type="match status" value="1"/>
</dbReference>
<dbReference type="SUPFAM" id="SSF51905">
    <property type="entry name" value="FAD/NAD(P)-binding domain"/>
    <property type="match status" value="1"/>
</dbReference>
<dbReference type="PRINTS" id="PR00420">
    <property type="entry name" value="RNGMNOXGNASE"/>
</dbReference>
<feature type="domain" description="FAD-binding" evidence="1">
    <location>
        <begin position="4"/>
        <end position="274"/>
    </location>
</feature>
<gene>
    <name evidence="2" type="ORF">HD599_003204</name>
</gene>
<evidence type="ECO:0000259" key="1">
    <source>
        <dbReference type="Pfam" id="PF01494"/>
    </source>
</evidence>
<protein>
    <submittedName>
        <fullName evidence="2">Flavin-dependent dehydrogenase</fullName>
    </submittedName>
</protein>
<dbReference type="PANTHER" id="PTHR42685:SF19">
    <property type="entry name" value="POSSIBLE OXIDOREDUCTASE"/>
    <property type="match status" value="1"/>
</dbReference>
<comment type="caution">
    <text evidence="2">The sequence shown here is derived from an EMBL/GenBank/DDBJ whole genome shotgun (WGS) entry which is preliminary data.</text>
</comment>
<dbReference type="EMBL" id="JACHMJ010000001">
    <property type="protein sequence ID" value="MBB5844881.1"/>
    <property type="molecule type" value="Genomic_DNA"/>
</dbReference>
<dbReference type="InterPro" id="IPR050407">
    <property type="entry name" value="Geranylgeranyl_reductase"/>
</dbReference>
<evidence type="ECO:0000313" key="3">
    <source>
        <dbReference type="Proteomes" id="UP000536685"/>
    </source>
</evidence>
<dbReference type="Gene3D" id="3.50.50.60">
    <property type="entry name" value="FAD/NAD(P)-binding domain"/>
    <property type="match status" value="1"/>
</dbReference>
<reference evidence="2 3" key="1">
    <citation type="submission" date="2020-08" db="EMBL/GenBank/DDBJ databases">
        <title>Sequencing the genomes of 1000 actinobacteria strains.</title>
        <authorList>
            <person name="Klenk H.-P."/>
        </authorList>
    </citation>
    <scope>NUCLEOTIDE SEQUENCE [LARGE SCALE GENOMIC DNA]</scope>
    <source>
        <strain evidence="2 3">DSM 105784</strain>
    </source>
</reference>